<dbReference type="EMBL" id="JBIAXI010000007">
    <property type="protein sequence ID" value="MFF4773841.1"/>
    <property type="molecule type" value="Genomic_DNA"/>
</dbReference>
<dbReference type="SUPFAM" id="SSF46785">
    <property type="entry name" value="Winged helix' DNA-binding domain"/>
    <property type="match status" value="1"/>
</dbReference>
<dbReference type="PANTHER" id="PTHR42756">
    <property type="entry name" value="TRANSCRIPTIONAL REGULATOR, MARR"/>
    <property type="match status" value="1"/>
</dbReference>
<gene>
    <name evidence="5" type="ORF">ACFY05_13365</name>
</gene>
<evidence type="ECO:0000256" key="1">
    <source>
        <dbReference type="ARBA" id="ARBA00023015"/>
    </source>
</evidence>
<dbReference type="InterPro" id="IPR036388">
    <property type="entry name" value="WH-like_DNA-bd_sf"/>
</dbReference>
<evidence type="ECO:0000259" key="4">
    <source>
        <dbReference type="PROSITE" id="PS50995"/>
    </source>
</evidence>
<dbReference type="Pfam" id="PF12802">
    <property type="entry name" value="MarR_2"/>
    <property type="match status" value="1"/>
</dbReference>
<organism evidence="5 6">
    <name type="scientific">Microtetraspora fusca</name>
    <dbReference type="NCBI Taxonomy" id="1997"/>
    <lineage>
        <taxon>Bacteria</taxon>
        <taxon>Bacillati</taxon>
        <taxon>Actinomycetota</taxon>
        <taxon>Actinomycetes</taxon>
        <taxon>Streptosporangiales</taxon>
        <taxon>Streptosporangiaceae</taxon>
        <taxon>Microtetraspora</taxon>
    </lineage>
</organism>
<evidence type="ECO:0000313" key="5">
    <source>
        <dbReference type="EMBL" id="MFF4773841.1"/>
    </source>
</evidence>
<feature type="domain" description="HTH marR-type" evidence="4">
    <location>
        <begin position="29"/>
        <end position="164"/>
    </location>
</feature>
<reference evidence="5 6" key="1">
    <citation type="submission" date="2024-10" db="EMBL/GenBank/DDBJ databases">
        <title>The Natural Products Discovery Center: Release of the First 8490 Sequenced Strains for Exploring Actinobacteria Biosynthetic Diversity.</title>
        <authorList>
            <person name="Kalkreuter E."/>
            <person name="Kautsar S.A."/>
            <person name="Yang D."/>
            <person name="Bader C.D."/>
            <person name="Teijaro C.N."/>
            <person name="Fluegel L."/>
            <person name="Davis C.M."/>
            <person name="Simpson J.R."/>
            <person name="Lauterbach L."/>
            <person name="Steele A.D."/>
            <person name="Gui C."/>
            <person name="Meng S."/>
            <person name="Li G."/>
            <person name="Viehrig K."/>
            <person name="Ye F."/>
            <person name="Su P."/>
            <person name="Kiefer A.F."/>
            <person name="Nichols A."/>
            <person name="Cepeda A.J."/>
            <person name="Yan W."/>
            <person name="Fan B."/>
            <person name="Jiang Y."/>
            <person name="Adhikari A."/>
            <person name="Zheng C.-J."/>
            <person name="Schuster L."/>
            <person name="Cowan T.M."/>
            <person name="Smanski M.J."/>
            <person name="Chevrette M.G."/>
            <person name="De Carvalho L.P.S."/>
            <person name="Shen B."/>
        </authorList>
    </citation>
    <scope>NUCLEOTIDE SEQUENCE [LARGE SCALE GENOMIC DNA]</scope>
    <source>
        <strain evidence="5 6">NPDC001281</strain>
    </source>
</reference>
<keyword evidence="2" id="KW-0238">DNA-binding</keyword>
<proteinExistence type="predicted"/>
<dbReference type="Gene3D" id="1.10.10.10">
    <property type="entry name" value="Winged helix-like DNA-binding domain superfamily/Winged helix DNA-binding domain"/>
    <property type="match status" value="1"/>
</dbReference>
<keyword evidence="3" id="KW-0804">Transcription</keyword>
<keyword evidence="1" id="KW-0805">Transcription regulation</keyword>
<keyword evidence="6" id="KW-1185">Reference proteome</keyword>
<dbReference type="InterPro" id="IPR023187">
    <property type="entry name" value="Tscrpt_reg_MarR-type_CS"/>
</dbReference>
<dbReference type="SMART" id="SM00347">
    <property type="entry name" value="HTH_MARR"/>
    <property type="match status" value="1"/>
</dbReference>
<dbReference type="PROSITE" id="PS50995">
    <property type="entry name" value="HTH_MARR_2"/>
    <property type="match status" value="1"/>
</dbReference>
<accession>A0ABW6V4G2</accession>
<evidence type="ECO:0000256" key="3">
    <source>
        <dbReference type="ARBA" id="ARBA00023163"/>
    </source>
</evidence>
<dbReference type="PRINTS" id="PR00598">
    <property type="entry name" value="HTHMARR"/>
</dbReference>
<sequence length="174" mass="19390">MSHSRATEDEVDRLVAAWRQERPDLDVSPLEVLSRVSRLSRHLDRARRAAFAEHDLESWEFDVLTALRRSGKPYELSPGALLRATLVTSGTMTNRIDRLAASGLVTRHPDPEDRRGVLVRLTALGRERVDAAFAGLLRRERELLAGLGEREQRTLAALLHTLLAPFDASDGGAH</sequence>
<protein>
    <submittedName>
        <fullName evidence="5">MarR family winged helix-turn-helix transcriptional regulator</fullName>
    </submittedName>
</protein>
<name>A0ABW6V4G2_MICFU</name>
<evidence type="ECO:0000256" key="2">
    <source>
        <dbReference type="ARBA" id="ARBA00023125"/>
    </source>
</evidence>
<dbReference type="PANTHER" id="PTHR42756:SF1">
    <property type="entry name" value="TRANSCRIPTIONAL REPRESSOR OF EMRAB OPERON"/>
    <property type="match status" value="1"/>
</dbReference>
<dbReference type="PROSITE" id="PS01117">
    <property type="entry name" value="HTH_MARR_1"/>
    <property type="match status" value="1"/>
</dbReference>
<dbReference type="InterPro" id="IPR000835">
    <property type="entry name" value="HTH_MarR-typ"/>
</dbReference>
<dbReference type="RefSeq" id="WP_387342248.1">
    <property type="nucleotide sequence ID" value="NZ_JBIAXI010000007.1"/>
</dbReference>
<dbReference type="Proteomes" id="UP001602119">
    <property type="component" value="Unassembled WGS sequence"/>
</dbReference>
<dbReference type="InterPro" id="IPR036390">
    <property type="entry name" value="WH_DNA-bd_sf"/>
</dbReference>
<evidence type="ECO:0000313" key="6">
    <source>
        <dbReference type="Proteomes" id="UP001602119"/>
    </source>
</evidence>
<comment type="caution">
    <text evidence="5">The sequence shown here is derived from an EMBL/GenBank/DDBJ whole genome shotgun (WGS) entry which is preliminary data.</text>
</comment>